<sequence>MEELKLIMTPDEFDRTPEDDISPLDVTINSGLAHGLIKPNATPQKSRWSYPWTRYYRKYFGSLHPLISRVFENVKCNGGIL</sequence>
<keyword evidence="2" id="KW-1185">Reference proteome</keyword>
<evidence type="ECO:0000313" key="2">
    <source>
        <dbReference type="Proteomes" id="UP001159363"/>
    </source>
</evidence>
<protein>
    <submittedName>
        <fullName evidence="1">Uncharacterized protein</fullName>
    </submittedName>
</protein>
<gene>
    <name evidence="1" type="ORF">PR048_021701</name>
</gene>
<evidence type="ECO:0000313" key="1">
    <source>
        <dbReference type="EMBL" id="KAJ8877247.1"/>
    </source>
</evidence>
<accession>A0ABQ9GYY4</accession>
<reference evidence="1 2" key="1">
    <citation type="submission" date="2023-02" db="EMBL/GenBank/DDBJ databases">
        <title>LHISI_Scaffold_Assembly.</title>
        <authorList>
            <person name="Stuart O.P."/>
            <person name="Cleave R."/>
            <person name="Magrath M.J.L."/>
            <person name="Mikheyev A.S."/>
        </authorList>
    </citation>
    <scope>NUCLEOTIDE SEQUENCE [LARGE SCALE GENOMIC DNA]</scope>
    <source>
        <strain evidence="1">Daus_M_001</strain>
        <tissue evidence="1">Leg muscle</tissue>
    </source>
</reference>
<dbReference type="Proteomes" id="UP001159363">
    <property type="component" value="Chromosome 7"/>
</dbReference>
<proteinExistence type="predicted"/>
<name>A0ABQ9GYY4_9NEOP</name>
<dbReference type="EMBL" id="JARBHB010000008">
    <property type="protein sequence ID" value="KAJ8877247.1"/>
    <property type="molecule type" value="Genomic_DNA"/>
</dbReference>
<organism evidence="1 2">
    <name type="scientific">Dryococelus australis</name>
    <dbReference type="NCBI Taxonomy" id="614101"/>
    <lineage>
        <taxon>Eukaryota</taxon>
        <taxon>Metazoa</taxon>
        <taxon>Ecdysozoa</taxon>
        <taxon>Arthropoda</taxon>
        <taxon>Hexapoda</taxon>
        <taxon>Insecta</taxon>
        <taxon>Pterygota</taxon>
        <taxon>Neoptera</taxon>
        <taxon>Polyneoptera</taxon>
        <taxon>Phasmatodea</taxon>
        <taxon>Verophasmatodea</taxon>
        <taxon>Anareolatae</taxon>
        <taxon>Phasmatidae</taxon>
        <taxon>Eurycanthinae</taxon>
        <taxon>Dryococelus</taxon>
    </lineage>
</organism>
<comment type="caution">
    <text evidence="1">The sequence shown here is derived from an EMBL/GenBank/DDBJ whole genome shotgun (WGS) entry which is preliminary data.</text>
</comment>